<comment type="subcellular location">
    <subcellularLocation>
        <location evidence="1">Endomembrane system</location>
        <topology evidence="1">Multi-pass membrane protein</topology>
    </subcellularLocation>
</comment>
<keyword evidence="3 5" id="KW-1133">Transmembrane helix</keyword>
<keyword evidence="8" id="KW-1185">Reference proteome</keyword>
<name>A0A5N8X710_9ACTN</name>
<evidence type="ECO:0000256" key="4">
    <source>
        <dbReference type="ARBA" id="ARBA00023136"/>
    </source>
</evidence>
<dbReference type="AlphaFoldDB" id="A0A5N8X710"/>
<feature type="transmembrane region" description="Helical" evidence="5">
    <location>
        <begin position="75"/>
        <end position="94"/>
    </location>
</feature>
<evidence type="ECO:0000259" key="6">
    <source>
        <dbReference type="Pfam" id="PF02656"/>
    </source>
</evidence>
<gene>
    <name evidence="7" type="ORF">FPZ41_44495</name>
</gene>
<dbReference type="Pfam" id="PF02656">
    <property type="entry name" value="DUF202"/>
    <property type="match status" value="1"/>
</dbReference>
<evidence type="ECO:0000256" key="3">
    <source>
        <dbReference type="ARBA" id="ARBA00022989"/>
    </source>
</evidence>
<evidence type="ECO:0000313" key="8">
    <source>
        <dbReference type="Proteomes" id="UP000373149"/>
    </source>
</evidence>
<organism evidence="7 8">
    <name type="scientific">Streptomyces acidicola</name>
    <dbReference type="NCBI Taxonomy" id="2596892"/>
    <lineage>
        <taxon>Bacteria</taxon>
        <taxon>Bacillati</taxon>
        <taxon>Actinomycetota</taxon>
        <taxon>Actinomycetes</taxon>
        <taxon>Kitasatosporales</taxon>
        <taxon>Streptomycetaceae</taxon>
        <taxon>Streptomyces</taxon>
    </lineage>
</organism>
<sequence>MNPPRDPGLQPERTALARQRTALSALVAAALLLRGGLTAGAPLQLAAAVCLTVTAALVAAVGTPHPGTRAARRRLLAAAWVTGLGGSLATLHLLTT</sequence>
<reference evidence="7 8" key="1">
    <citation type="submission" date="2019-09" db="EMBL/GenBank/DDBJ databases">
        <authorList>
            <person name="Duangmal K."/>
            <person name="Teo W.F.A."/>
            <person name="Lipun K."/>
        </authorList>
    </citation>
    <scope>NUCLEOTIDE SEQUENCE [LARGE SCALE GENOMIC DNA]</scope>
    <source>
        <strain evidence="7 8">K1PN6</strain>
    </source>
</reference>
<dbReference type="GO" id="GO:0012505">
    <property type="term" value="C:endomembrane system"/>
    <property type="evidence" value="ECO:0007669"/>
    <property type="project" value="UniProtKB-SubCell"/>
</dbReference>
<feature type="transmembrane region" description="Helical" evidence="5">
    <location>
        <begin position="43"/>
        <end position="63"/>
    </location>
</feature>
<evidence type="ECO:0000256" key="5">
    <source>
        <dbReference type="SAM" id="Phobius"/>
    </source>
</evidence>
<proteinExistence type="predicted"/>
<comment type="caution">
    <text evidence="7">The sequence shown here is derived from an EMBL/GenBank/DDBJ whole genome shotgun (WGS) entry which is preliminary data.</text>
</comment>
<accession>A0A5N8X710</accession>
<dbReference type="RefSeq" id="WP_322621524.1">
    <property type="nucleotide sequence ID" value="NZ_VMNX01000391.1"/>
</dbReference>
<keyword evidence="2 5" id="KW-0812">Transmembrane</keyword>
<protein>
    <submittedName>
        <fullName evidence="7">DUF202 domain-containing protein</fullName>
    </submittedName>
</protein>
<evidence type="ECO:0000313" key="7">
    <source>
        <dbReference type="EMBL" id="MPY55231.1"/>
    </source>
</evidence>
<evidence type="ECO:0000256" key="2">
    <source>
        <dbReference type="ARBA" id="ARBA00022692"/>
    </source>
</evidence>
<dbReference type="EMBL" id="VMNX01000391">
    <property type="protein sequence ID" value="MPY55231.1"/>
    <property type="molecule type" value="Genomic_DNA"/>
</dbReference>
<dbReference type="InterPro" id="IPR003807">
    <property type="entry name" value="DUF202"/>
</dbReference>
<keyword evidence="4 5" id="KW-0472">Membrane</keyword>
<feature type="domain" description="DUF202" evidence="6">
    <location>
        <begin position="6"/>
        <end position="63"/>
    </location>
</feature>
<dbReference type="Proteomes" id="UP000373149">
    <property type="component" value="Unassembled WGS sequence"/>
</dbReference>
<evidence type="ECO:0000256" key="1">
    <source>
        <dbReference type="ARBA" id="ARBA00004127"/>
    </source>
</evidence>